<dbReference type="PANTHER" id="PTHR43211">
    <property type="entry name" value="FUMARYLACETOACETATE HYDROLASE"/>
    <property type="match status" value="1"/>
</dbReference>
<comment type="caution">
    <text evidence="3">The sequence shown here is derived from an EMBL/GenBank/DDBJ whole genome shotgun (WGS) entry which is preliminary data.</text>
</comment>
<dbReference type="RefSeq" id="WP_344987682.1">
    <property type="nucleotide sequence ID" value="NZ_BAAAXV010000001.1"/>
</dbReference>
<name>A0ABV5S730_9ACTN</name>
<dbReference type="EMBL" id="JBHMBW010000033">
    <property type="protein sequence ID" value="MFB9627482.1"/>
    <property type="molecule type" value="Genomic_DNA"/>
</dbReference>
<proteinExistence type="predicted"/>
<dbReference type="GO" id="GO:0016787">
    <property type="term" value="F:hydrolase activity"/>
    <property type="evidence" value="ECO:0007669"/>
    <property type="project" value="UniProtKB-KW"/>
</dbReference>
<feature type="region of interest" description="Disordered" evidence="1">
    <location>
        <begin position="97"/>
        <end position="134"/>
    </location>
</feature>
<evidence type="ECO:0000313" key="4">
    <source>
        <dbReference type="Proteomes" id="UP001589532"/>
    </source>
</evidence>
<dbReference type="Gene3D" id="3.90.850.10">
    <property type="entry name" value="Fumarylacetoacetase-like, C-terminal domain"/>
    <property type="match status" value="1"/>
</dbReference>
<gene>
    <name evidence="3" type="ORF">ACFFSA_30755</name>
</gene>
<evidence type="ECO:0000313" key="3">
    <source>
        <dbReference type="EMBL" id="MFB9627482.1"/>
    </source>
</evidence>
<evidence type="ECO:0000259" key="2">
    <source>
        <dbReference type="Pfam" id="PF01557"/>
    </source>
</evidence>
<evidence type="ECO:0000256" key="1">
    <source>
        <dbReference type="SAM" id="MobiDB-lite"/>
    </source>
</evidence>
<reference evidence="3 4" key="1">
    <citation type="submission" date="2024-09" db="EMBL/GenBank/DDBJ databases">
        <authorList>
            <person name="Sun Q."/>
            <person name="Mori K."/>
        </authorList>
    </citation>
    <scope>NUCLEOTIDE SEQUENCE [LARGE SCALE GENOMIC DNA]</scope>
    <source>
        <strain evidence="3 4">JCM 3143</strain>
    </source>
</reference>
<dbReference type="InterPro" id="IPR011234">
    <property type="entry name" value="Fumarylacetoacetase-like_C"/>
</dbReference>
<dbReference type="InterPro" id="IPR036663">
    <property type="entry name" value="Fumarylacetoacetase_C_sf"/>
</dbReference>
<sequence length="134" mass="14609">MAGYTFFGDWTARDLQIRESEMLIGQGKGKDGAITLGPWLVTADEMEPYRCDDGLAIEVSAYVNDARLSHGTLRGMRWSFDELLSYASRGAQLFPAMSSGRARSRTAAWSNGSPRQARADRPVPRPVQAASPAG</sequence>
<dbReference type="Pfam" id="PF01557">
    <property type="entry name" value="FAA_hydrolase"/>
    <property type="match status" value="1"/>
</dbReference>
<organism evidence="3 4">
    <name type="scientific">Nonomuraea helvata</name>
    <dbReference type="NCBI Taxonomy" id="37484"/>
    <lineage>
        <taxon>Bacteria</taxon>
        <taxon>Bacillati</taxon>
        <taxon>Actinomycetota</taxon>
        <taxon>Actinomycetes</taxon>
        <taxon>Streptosporangiales</taxon>
        <taxon>Streptosporangiaceae</taxon>
        <taxon>Nonomuraea</taxon>
    </lineage>
</organism>
<keyword evidence="3" id="KW-0378">Hydrolase</keyword>
<keyword evidence="4" id="KW-1185">Reference proteome</keyword>
<protein>
    <submittedName>
        <fullName evidence="3">Fumarylacetoacetate hydrolase family protein</fullName>
    </submittedName>
</protein>
<dbReference type="PANTHER" id="PTHR43211:SF1">
    <property type="entry name" value="BLL6422 PROTEIN"/>
    <property type="match status" value="1"/>
</dbReference>
<accession>A0ABV5S730</accession>
<dbReference type="SUPFAM" id="SSF56529">
    <property type="entry name" value="FAH"/>
    <property type="match status" value="1"/>
</dbReference>
<dbReference type="Proteomes" id="UP001589532">
    <property type="component" value="Unassembled WGS sequence"/>
</dbReference>
<feature type="domain" description="Fumarylacetoacetase-like C-terminal" evidence="2">
    <location>
        <begin position="2"/>
        <end position="93"/>
    </location>
</feature>